<proteinExistence type="predicted"/>
<accession>A0A6C0LX86</accession>
<sequence length="93" mass="10072">MSYSKNTKFFNTGFLPSYSNKLRLQQGLQSQEFANVCAYKNITVDSPSSLIVAKSSGLAGTPITMYPTPVSHLPTCGKPIPSSDPCTQWVKAP</sequence>
<dbReference type="AlphaFoldDB" id="A0A6C0LX86"/>
<dbReference type="EMBL" id="MN740576">
    <property type="protein sequence ID" value="QHU34655.1"/>
    <property type="molecule type" value="Genomic_DNA"/>
</dbReference>
<reference evidence="1" key="1">
    <citation type="journal article" date="2020" name="Nature">
        <title>Giant virus diversity and host interactions through global metagenomics.</title>
        <authorList>
            <person name="Schulz F."/>
            <person name="Roux S."/>
            <person name="Paez-Espino D."/>
            <person name="Jungbluth S."/>
            <person name="Walsh D.A."/>
            <person name="Denef V.J."/>
            <person name="McMahon K.D."/>
            <person name="Konstantinidis K.T."/>
            <person name="Eloe-Fadrosh E.A."/>
            <person name="Kyrpides N.C."/>
            <person name="Woyke T."/>
        </authorList>
    </citation>
    <scope>NUCLEOTIDE SEQUENCE</scope>
    <source>
        <strain evidence="1">GVMAG-S-1016713-169</strain>
    </source>
</reference>
<evidence type="ECO:0000313" key="1">
    <source>
        <dbReference type="EMBL" id="QHU34655.1"/>
    </source>
</evidence>
<name>A0A6C0LX86_9ZZZZ</name>
<protein>
    <submittedName>
        <fullName evidence="1">Uncharacterized protein</fullName>
    </submittedName>
</protein>
<organism evidence="1">
    <name type="scientific">viral metagenome</name>
    <dbReference type="NCBI Taxonomy" id="1070528"/>
    <lineage>
        <taxon>unclassified sequences</taxon>
        <taxon>metagenomes</taxon>
        <taxon>organismal metagenomes</taxon>
    </lineage>
</organism>